<proteinExistence type="predicted"/>
<evidence type="ECO:0000313" key="1">
    <source>
        <dbReference type="EMBL" id="CAF1009816.1"/>
    </source>
</evidence>
<sequence>MNISKSLPYHTMKIPCFRTFSNYIEKQMYDIKTNGISVNNNKILVLIAFVTGDMPALSKMSNHVDHTAYYSCMWCYVKGQYSHECRCILFNGGINEQPRTDESYLNDIYNVQRYGYRDHYGVKGEANISLLIDTTEPSTFLIDGMHTMRTSSLSNVNRWKASEIRVFIMYLSIPILYDYLPIYSNCALALYVLFIRFVHDFWQGPDSYDDAKFLLINTYETCITTKSVQNKPLFPPRLLTITMHTQQHIPQQCVDSGGCEHREIILFETFLGNLKSNLKGPLGTIHQIAFAYAADLYLNHNSRSGNDDILLNGGFTIDRQTNTYSANMIVDKNEIEILKKFN</sequence>
<name>A0A814HEG8_9BILA</name>
<evidence type="ECO:0000313" key="3">
    <source>
        <dbReference type="Proteomes" id="UP000663829"/>
    </source>
</evidence>
<evidence type="ECO:0000313" key="2">
    <source>
        <dbReference type="EMBL" id="CAF3780990.1"/>
    </source>
</evidence>
<organism evidence="1 3">
    <name type="scientific">Didymodactylos carnosus</name>
    <dbReference type="NCBI Taxonomy" id="1234261"/>
    <lineage>
        <taxon>Eukaryota</taxon>
        <taxon>Metazoa</taxon>
        <taxon>Spiralia</taxon>
        <taxon>Gnathifera</taxon>
        <taxon>Rotifera</taxon>
        <taxon>Eurotatoria</taxon>
        <taxon>Bdelloidea</taxon>
        <taxon>Philodinida</taxon>
        <taxon>Philodinidae</taxon>
        <taxon>Didymodactylos</taxon>
    </lineage>
</organism>
<gene>
    <name evidence="1" type="ORF">GPM918_LOCUS14206</name>
    <name evidence="2" type="ORF">SRO942_LOCUS14202</name>
</gene>
<dbReference type="Proteomes" id="UP000681722">
    <property type="component" value="Unassembled WGS sequence"/>
</dbReference>
<protein>
    <submittedName>
        <fullName evidence="1">Uncharacterized protein</fullName>
    </submittedName>
</protein>
<keyword evidence="3" id="KW-1185">Reference proteome</keyword>
<dbReference type="OrthoDB" id="10036512at2759"/>
<comment type="caution">
    <text evidence="1">The sequence shown here is derived from an EMBL/GenBank/DDBJ whole genome shotgun (WGS) entry which is preliminary data.</text>
</comment>
<dbReference type="EMBL" id="CAJNOQ010003385">
    <property type="protein sequence ID" value="CAF1009816.1"/>
    <property type="molecule type" value="Genomic_DNA"/>
</dbReference>
<accession>A0A814HEG8</accession>
<reference evidence="1" key="1">
    <citation type="submission" date="2021-02" db="EMBL/GenBank/DDBJ databases">
        <authorList>
            <person name="Nowell W R."/>
        </authorList>
    </citation>
    <scope>NUCLEOTIDE SEQUENCE</scope>
</reference>
<dbReference type="AlphaFoldDB" id="A0A814HEG8"/>
<dbReference type="EMBL" id="CAJOBC010003384">
    <property type="protein sequence ID" value="CAF3780990.1"/>
    <property type="molecule type" value="Genomic_DNA"/>
</dbReference>
<dbReference type="Proteomes" id="UP000663829">
    <property type="component" value="Unassembled WGS sequence"/>
</dbReference>